<feature type="transmembrane region" description="Helical" evidence="2">
    <location>
        <begin position="286"/>
        <end position="306"/>
    </location>
</feature>
<dbReference type="Pfam" id="PF06916">
    <property type="entry name" value="FAM210A-B_dom"/>
    <property type="match status" value="1"/>
</dbReference>
<keyword evidence="5" id="KW-1185">Reference proteome</keyword>
<dbReference type="GO" id="GO:0005739">
    <property type="term" value="C:mitochondrion"/>
    <property type="evidence" value="ECO:0007669"/>
    <property type="project" value="TreeGrafter"/>
</dbReference>
<evidence type="ECO:0000313" key="4">
    <source>
        <dbReference type="EMBL" id="KAJ8400797.1"/>
    </source>
</evidence>
<keyword evidence="2" id="KW-0812">Transmembrane</keyword>
<dbReference type="AlphaFoldDB" id="A0AAD7WL16"/>
<feature type="region of interest" description="Disordered" evidence="1">
    <location>
        <begin position="173"/>
        <end position="214"/>
    </location>
</feature>
<evidence type="ECO:0000313" key="5">
    <source>
        <dbReference type="Proteomes" id="UP001221898"/>
    </source>
</evidence>
<evidence type="ECO:0000259" key="3">
    <source>
        <dbReference type="Pfam" id="PF06916"/>
    </source>
</evidence>
<dbReference type="PANTHER" id="PTHR21377:SF0">
    <property type="entry name" value="PROTEIN FAM210B, MITOCHONDRIAL"/>
    <property type="match status" value="1"/>
</dbReference>
<evidence type="ECO:0000256" key="1">
    <source>
        <dbReference type="SAM" id="MobiDB-lite"/>
    </source>
</evidence>
<feature type="transmembrane region" description="Helical" evidence="2">
    <location>
        <begin position="223"/>
        <end position="246"/>
    </location>
</feature>
<keyword evidence="2" id="KW-1133">Transmembrane helix</keyword>
<dbReference type="InterPro" id="IPR009688">
    <property type="entry name" value="FAM210A/B-like_dom"/>
</dbReference>
<dbReference type="PANTHER" id="PTHR21377">
    <property type="entry name" value="PROTEIN FAM210B, MITOCHONDRIAL"/>
    <property type="match status" value="1"/>
</dbReference>
<feature type="compositionally biased region" description="Basic and acidic residues" evidence="1">
    <location>
        <begin position="179"/>
        <end position="193"/>
    </location>
</feature>
<dbReference type="InterPro" id="IPR045866">
    <property type="entry name" value="FAM210A/B-like"/>
</dbReference>
<gene>
    <name evidence="4" type="ORF">AAFF_G00391510</name>
</gene>
<dbReference type="EMBL" id="JAINUG010000074">
    <property type="protein sequence ID" value="KAJ8400797.1"/>
    <property type="molecule type" value="Genomic_DNA"/>
</dbReference>
<organism evidence="4 5">
    <name type="scientific">Aldrovandia affinis</name>
    <dbReference type="NCBI Taxonomy" id="143900"/>
    <lineage>
        <taxon>Eukaryota</taxon>
        <taxon>Metazoa</taxon>
        <taxon>Chordata</taxon>
        <taxon>Craniata</taxon>
        <taxon>Vertebrata</taxon>
        <taxon>Euteleostomi</taxon>
        <taxon>Actinopterygii</taxon>
        <taxon>Neopterygii</taxon>
        <taxon>Teleostei</taxon>
        <taxon>Notacanthiformes</taxon>
        <taxon>Halosauridae</taxon>
        <taxon>Aldrovandia</taxon>
    </lineage>
</organism>
<accession>A0AAD7WL16</accession>
<comment type="caution">
    <text evidence="4">The sequence shown here is derived from an EMBL/GenBank/DDBJ whole genome shotgun (WGS) entry which is preliminary data.</text>
</comment>
<feature type="compositionally biased region" description="Basic and acidic residues" evidence="1">
    <location>
        <begin position="201"/>
        <end position="210"/>
    </location>
</feature>
<keyword evidence="2" id="KW-0472">Membrane</keyword>
<dbReference type="Proteomes" id="UP001221898">
    <property type="component" value="Unassembled WGS sequence"/>
</dbReference>
<feature type="domain" description="DUF1279" evidence="3">
    <location>
        <begin position="214"/>
        <end position="301"/>
    </location>
</feature>
<sequence length="319" mass="35209">MLSYRAVKLPVVQRFNPNGGVQIQVLANRLKGEATWSLHKHNSLCSRQLYKECDGKHLNDLRWRGGRRVMENALLGARSWGPGRVIQAAYLGQLSGERRWDSQCVSILPTSAESCCRSHHHHKVPSPFWEAASDSLRTRRFKRSGVIEPVLLMSGAGHFSLVFPITAMQTRASSTSAAQKRESGPEDTAHLKADQSLSEASGRDPEESKPSKTQQLKKVFKEYGAVGVTFHIAISLMSLGMFYLAVSSGIDMAAMLSKLGFNEAVVRSRMAAGTSTFVLAYAVHKLFAPVRISITLVSVPLIVRYFRKTGLFKPPTAEP</sequence>
<evidence type="ECO:0000256" key="2">
    <source>
        <dbReference type="SAM" id="Phobius"/>
    </source>
</evidence>
<proteinExistence type="predicted"/>
<name>A0AAD7WL16_9TELE</name>
<reference evidence="4" key="1">
    <citation type="journal article" date="2023" name="Science">
        <title>Genome structures resolve the early diversification of teleost fishes.</title>
        <authorList>
            <person name="Parey E."/>
            <person name="Louis A."/>
            <person name="Montfort J."/>
            <person name="Bouchez O."/>
            <person name="Roques C."/>
            <person name="Iampietro C."/>
            <person name="Lluch J."/>
            <person name="Castinel A."/>
            <person name="Donnadieu C."/>
            <person name="Desvignes T."/>
            <person name="Floi Bucao C."/>
            <person name="Jouanno E."/>
            <person name="Wen M."/>
            <person name="Mejri S."/>
            <person name="Dirks R."/>
            <person name="Jansen H."/>
            <person name="Henkel C."/>
            <person name="Chen W.J."/>
            <person name="Zahm M."/>
            <person name="Cabau C."/>
            <person name="Klopp C."/>
            <person name="Thompson A.W."/>
            <person name="Robinson-Rechavi M."/>
            <person name="Braasch I."/>
            <person name="Lecointre G."/>
            <person name="Bobe J."/>
            <person name="Postlethwait J.H."/>
            <person name="Berthelot C."/>
            <person name="Roest Crollius H."/>
            <person name="Guiguen Y."/>
        </authorList>
    </citation>
    <scope>NUCLEOTIDE SEQUENCE</scope>
    <source>
        <strain evidence="4">NC1722</strain>
    </source>
</reference>
<protein>
    <recommendedName>
        <fullName evidence="3">DUF1279 domain-containing protein</fullName>
    </recommendedName>
</protein>